<gene>
    <name evidence="4" type="ORF">GCM10008101_21240</name>
</gene>
<dbReference type="Pfam" id="PF00583">
    <property type="entry name" value="Acetyltransf_1"/>
    <property type="match status" value="1"/>
</dbReference>
<dbReference type="CDD" id="cd04301">
    <property type="entry name" value="NAT_SF"/>
    <property type="match status" value="1"/>
</dbReference>
<dbReference type="PROSITE" id="PS51186">
    <property type="entry name" value="GNAT"/>
    <property type="match status" value="1"/>
</dbReference>
<dbReference type="InterPro" id="IPR000182">
    <property type="entry name" value="GNAT_dom"/>
</dbReference>
<organism evidence="4 5">
    <name type="scientific">Cognatilysobacter xinjiangensis</name>
    <dbReference type="NCBI Taxonomy" id="546892"/>
    <lineage>
        <taxon>Bacteria</taxon>
        <taxon>Pseudomonadati</taxon>
        <taxon>Pseudomonadota</taxon>
        <taxon>Gammaproteobacteria</taxon>
        <taxon>Lysobacterales</taxon>
        <taxon>Lysobacteraceae</taxon>
        <taxon>Cognatilysobacter</taxon>
    </lineage>
</organism>
<evidence type="ECO:0000259" key="3">
    <source>
        <dbReference type="PROSITE" id="PS51186"/>
    </source>
</evidence>
<accession>A0ABQ3C3X9</accession>
<protein>
    <submittedName>
        <fullName evidence="4">N-acetyltransferase</fullName>
    </submittedName>
</protein>
<dbReference type="InterPro" id="IPR050832">
    <property type="entry name" value="Bact_Acetyltransf"/>
</dbReference>
<evidence type="ECO:0000313" key="5">
    <source>
        <dbReference type="Proteomes" id="UP000643403"/>
    </source>
</evidence>
<dbReference type="Proteomes" id="UP000643403">
    <property type="component" value="Unassembled WGS sequence"/>
</dbReference>
<dbReference type="SUPFAM" id="SSF55729">
    <property type="entry name" value="Acyl-CoA N-acyltransferases (Nat)"/>
    <property type="match status" value="1"/>
</dbReference>
<evidence type="ECO:0000256" key="2">
    <source>
        <dbReference type="ARBA" id="ARBA00023315"/>
    </source>
</evidence>
<comment type="caution">
    <text evidence="4">The sequence shown here is derived from an EMBL/GenBank/DDBJ whole genome shotgun (WGS) entry which is preliminary data.</text>
</comment>
<sequence>MDLRIRTATPDDLDAIARLFDAYRQFYGQPSDRAAARAFLAERMEYRQSLVLLAEHGDDAVGFAQLYPMFSSVRMASVWVLNDLYVDTDARRLGVGRRLLEAAAVAAKAAGAVRVALETARENLPARALYRDAGWEEEATQWYSLDLAKLQLPV</sequence>
<dbReference type="RefSeq" id="WP_189449741.1">
    <property type="nucleotide sequence ID" value="NZ_BMXY01000003.1"/>
</dbReference>
<dbReference type="PANTHER" id="PTHR43877">
    <property type="entry name" value="AMINOALKYLPHOSPHONATE N-ACETYLTRANSFERASE-RELATED-RELATED"/>
    <property type="match status" value="1"/>
</dbReference>
<name>A0ABQ3C3X9_9GAMM</name>
<proteinExistence type="predicted"/>
<evidence type="ECO:0000313" key="4">
    <source>
        <dbReference type="EMBL" id="GGZ66924.1"/>
    </source>
</evidence>
<dbReference type="EMBL" id="BMXY01000003">
    <property type="protein sequence ID" value="GGZ66924.1"/>
    <property type="molecule type" value="Genomic_DNA"/>
</dbReference>
<reference evidence="5" key="1">
    <citation type="journal article" date="2019" name="Int. J. Syst. Evol. Microbiol.">
        <title>The Global Catalogue of Microorganisms (GCM) 10K type strain sequencing project: providing services to taxonomists for standard genome sequencing and annotation.</title>
        <authorList>
            <consortium name="The Broad Institute Genomics Platform"/>
            <consortium name="The Broad Institute Genome Sequencing Center for Infectious Disease"/>
            <person name="Wu L."/>
            <person name="Ma J."/>
        </authorList>
    </citation>
    <scope>NUCLEOTIDE SEQUENCE [LARGE SCALE GENOMIC DNA]</scope>
    <source>
        <strain evidence="5">KCTC 22558</strain>
    </source>
</reference>
<evidence type="ECO:0000256" key="1">
    <source>
        <dbReference type="ARBA" id="ARBA00022679"/>
    </source>
</evidence>
<feature type="domain" description="N-acetyltransferase" evidence="3">
    <location>
        <begin position="3"/>
        <end position="153"/>
    </location>
</feature>
<keyword evidence="1" id="KW-0808">Transferase</keyword>
<keyword evidence="5" id="KW-1185">Reference proteome</keyword>
<keyword evidence="2" id="KW-0012">Acyltransferase</keyword>
<dbReference type="PANTHER" id="PTHR43877:SF2">
    <property type="entry name" value="AMINOALKYLPHOSPHONATE N-ACETYLTRANSFERASE-RELATED"/>
    <property type="match status" value="1"/>
</dbReference>
<dbReference type="InterPro" id="IPR016181">
    <property type="entry name" value="Acyl_CoA_acyltransferase"/>
</dbReference>
<dbReference type="Gene3D" id="3.40.630.30">
    <property type="match status" value="1"/>
</dbReference>